<keyword evidence="5 7" id="KW-0472">Membrane</keyword>
<name>A0A8J6EMF4_ELECQ</name>
<accession>A0A8J6EMF4</accession>
<reference evidence="8" key="1">
    <citation type="thesis" date="2020" institute="ProQuest LLC" country="789 East Eisenhower Parkway, Ann Arbor, MI, USA">
        <title>Comparative Genomics and Chromosome Evolution.</title>
        <authorList>
            <person name="Mudd A.B."/>
        </authorList>
    </citation>
    <scope>NUCLEOTIDE SEQUENCE</scope>
    <source>
        <strain evidence="8">HN-11 Male</strain>
        <tissue evidence="8">Kidney and liver</tissue>
    </source>
</reference>
<feature type="transmembrane region" description="Helical" evidence="7">
    <location>
        <begin position="217"/>
        <end position="241"/>
    </location>
</feature>
<feature type="transmembrane region" description="Helical" evidence="7">
    <location>
        <begin position="323"/>
        <end position="341"/>
    </location>
</feature>
<evidence type="ECO:0000256" key="3">
    <source>
        <dbReference type="ARBA" id="ARBA00022692"/>
    </source>
</evidence>
<evidence type="ECO:0000256" key="5">
    <source>
        <dbReference type="ARBA" id="ARBA00023136"/>
    </source>
</evidence>
<keyword evidence="6" id="KW-0325">Glycoprotein</keyword>
<protein>
    <submittedName>
        <fullName evidence="8">Uncharacterized protein</fullName>
    </submittedName>
</protein>
<keyword evidence="9" id="KW-1185">Reference proteome</keyword>
<dbReference type="GO" id="GO:0015179">
    <property type="term" value="F:L-amino acid transmembrane transporter activity"/>
    <property type="evidence" value="ECO:0007669"/>
    <property type="project" value="TreeGrafter"/>
</dbReference>
<feature type="transmembrane region" description="Helical" evidence="7">
    <location>
        <begin position="98"/>
        <end position="119"/>
    </location>
</feature>
<feature type="transmembrane region" description="Helical" evidence="7">
    <location>
        <begin position="421"/>
        <end position="448"/>
    </location>
</feature>
<evidence type="ECO:0000313" key="8">
    <source>
        <dbReference type="EMBL" id="KAG9472157.1"/>
    </source>
</evidence>
<dbReference type="PANTHER" id="PTHR20766:SF8">
    <property type="entry name" value="LARGE NEUTRAL AMINO ACIDS TRANSPORTER SMALL SUBUNIT 4-LIKE"/>
    <property type="match status" value="1"/>
</dbReference>
<feature type="transmembrane region" description="Helical" evidence="7">
    <location>
        <begin position="7"/>
        <end position="27"/>
    </location>
</feature>
<evidence type="ECO:0000256" key="6">
    <source>
        <dbReference type="ARBA" id="ARBA00023180"/>
    </source>
</evidence>
<evidence type="ECO:0000313" key="9">
    <source>
        <dbReference type="Proteomes" id="UP000770717"/>
    </source>
</evidence>
<dbReference type="AlphaFoldDB" id="A0A8J6EMF4"/>
<feature type="transmembrane region" description="Helical" evidence="7">
    <location>
        <begin position="131"/>
        <end position="150"/>
    </location>
</feature>
<keyword evidence="2" id="KW-1003">Cell membrane</keyword>
<dbReference type="OrthoDB" id="330047at2759"/>
<keyword evidence="4 7" id="KW-1133">Transmembrane helix</keyword>
<dbReference type="Proteomes" id="UP000770717">
    <property type="component" value="Unassembled WGS sequence"/>
</dbReference>
<gene>
    <name evidence="8" type="ORF">GDO78_021079</name>
</gene>
<comment type="subcellular location">
    <subcellularLocation>
        <location evidence="1">Cell membrane</location>
        <topology evidence="1">Multi-pass membrane protein</topology>
    </subcellularLocation>
</comment>
<feature type="transmembrane region" description="Helical" evidence="7">
    <location>
        <begin position="361"/>
        <end position="383"/>
    </location>
</feature>
<evidence type="ECO:0000256" key="1">
    <source>
        <dbReference type="ARBA" id="ARBA00004651"/>
    </source>
</evidence>
<evidence type="ECO:0000256" key="4">
    <source>
        <dbReference type="ARBA" id="ARBA00022989"/>
    </source>
</evidence>
<feature type="transmembrane region" description="Helical" evidence="7">
    <location>
        <begin position="188"/>
        <end position="211"/>
    </location>
</feature>
<organism evidence="8 9">
    <name type="scientific">Eleutherodactylus coqui</name>
    <name type="common">Puerto Rican coqui</name>
    <dbReference type="NCBI Taxonomy" id="57060"/>
    <lineage>
        <taxon>Eukaryota</taxon>
        <taxon>Metazoa</taxon>
        <taxon>Chordata</taxon>
        <taxon>Craniata</taxon>
        <taxon>Vertebrata</taxon>
        <taxon>Euteleostomi</taxon>
        <taxon>Amphibia</taxon>
        <taxon>Batrachia</taxon>
        <taxon>Anura</taxon>
        <taxon>Neobatrachia</taxon>
        <taxon>Hyloidea</taxon>
        <taxon>Eleutherodactylidae</taxon>
        <taxon>Eleutherodactylinae</taxon>
        <taxon>Eleutherodactylus</taxon>
        <taxon>Eleutherodactylus</taxon>
    </lineage>
</organism>
<dbReference type="GO" id="GO:0015175">
    <property type="term" value="F:neutral L-amino acid transmembrane transporter activity"/>
    <property type="evidence" value="ECO:0007669"/>
    <property type="project" value="TreeGrafter"/>
</dbReference>
<proteinExistence type="predicted"/>
<dbReference type="PANTHER" id="PTHR20766">
    <property type="entry name" value="LARGE NEUTRAL AMINO ACIDS TRANSPORTER SMALL SUBUNIT 4-LIKE ISOFORM X1"/>
    <property type="match status" value="1"/>
</dbReference>
<comment type="caution">
    <text evidence="8">The sequence shown here is derived from an EMBL/GenBank/DDBJ whole genome shotgun (WGS) entry which is preliminary data.</text>
</comment>
<dbReference type="GO" id="GO:0005886">
    <property type="term" value="C:plasma membrane"/>
    <property type="evidence" value="ECO:0007669"/>
    <property type="project" value="UniProtKB-SubCell"/>
</dbReference>
<evidence type="ECO:0000256" key="2">
    <source>
        <dbReference type="ARBA" id="ARBA00022475"/>
    </source>
</evidence>
<sequence length="453" mass="50249">MGRLMRLWLLSSALVETLLFSGCLLGWNSLNPILLDMGVLSQDCHAEMERTEAASSNNSAAGAGHPPSVAVVSTLAEIIMASRTSEPQQSCTSQEQNLHLGFTVGTFFVWGAFLPLQLLLGYMNVRSLRQIGGALLSVSYLMLAYCLTNPHNLSLFLPFALIAQGLGGCCVLFSSLMLPQLLDNVGSLFSALVIASFSASATVFTIFKVIYFSWVPIVPVMLGYGAMSCLMFLNSTFCWSLNPSEKKEENIYSVNLRLNCYEALNKKKPLQEDKWCQKSLKLKFQRSLRDRERILSQRRTLSFKRPDVLAPSPLLESLISPTFILHLLSDSTLLTWIYFYVSSVNLHLQSQADLRHQADLYSSVFGGLQILGLFAAPLISILLHYQILEKPIKSGQTKARTSHRSACSIKRLSAIYTLRSLVAICFGICCLIPSLHIQVIWVSGWAAVPFHSH</sequence>
<evidence type="ECO:0000256" key="7">
    <source>
        <dbReference type="SAM" id="Phobius"/>
    </source>
</evidence>
<feature type="transmembrane region" description="Helical" evidence="7">
    <location>
        <begin position="156"/>
        <end position="176"/>
    </location>
</feature>
<keyword evidence="3 7" id="KW-0812">Transmembrane</keyword>
<dbReference type="EMBL" id="WNTK01000072">
    <property type="protein sequence ID" value="KAG9472157.1"/>
    <property type="molecule type" value="Genomic_DNA"/>
</dbReference>